<proteinExistence type="predicted"/>
<evidence type="ECO:0000313" key="1">
    <source>
        <dbReference type="EMBL" id="KAK4129968.1"/>
    </source>
</evidence>
<reference evidence="1" key="2">
    <citation type="submission" date="2023-05" db="EMBL/GenBank/DDBJ databases">
        <authorList>
            <consortium name="Lawrence Berkeley National Laboratory"/>
            <person name="Steindorff A."/>
            <person name="Hensen N."/>
            <person name="Bonometti L."/>
            <person name="Westerberg I."/>
            <person name="Brannstrom I.O."/>
            <person name="Guillou S."/>
            <person name="Cros-Aarteil S."/>
            <person name="Calhoun S."/>
            <person name="Haridas S."/>
            <person name="Kuo A."/>
            <person name="Mondo S."/>
            <person name="Pangilinan J."/>
            <person name="Riley R."/>
            <person name="Labutti K."/>
            <person name="Andreopoulos B."/>
            <person name="Lipzen A."/>
            <person name="Chen C."/>
            <person name="Yanf M."/>
            <person name="Daum C."/>
            <person name="Ng V."/>
            <person name="Clum A."/>
            <person name="Ohm R."/>
            <person name="Martin F."/>
            <person name="Silar P."/>
            <person name="Natvig D."/>
            <person name="Lalanne C."/>
            <person name="Gautier V."/>
            <person name="Ament-Velasquez S.L."/>
            <person name="Kruys A."/>
            <person name="Hutchinson M.I."/>
            <person name="Powell A.J."/>
            <person name="Barry K."/>
            <person name="Miller A.N."/>
            <person name="Grigoriev I.V."/>
            <person name="Debuchy R."/>
            <person name="Gladieux P."/>
            <person name="Thoren M.H."/>
            <person name="Johannesson H."/>
        </authorList>
    </citation>
    <scope>NUCLEOTIDE SEQUENCE</scope>
    <source>
        <strain evidence="1">CBS 123565</strain>
    </source>
</reference>
<sequence length="161" mass="18180">MGVPPGSALAGSRRVARIHAPPGFTKTRTMVVLYSHPHAARNATRTPTRPGRHVHISDAAPAARDFGPDAHVARHGADGADREESSFPFFHCGGRATKVLSERDLVREKPWADRQSAPDIMQMMRMLIGVYSYVRVGLELVRRRHRRDRRHRLLLYSSRRC</sequence>
<keyword evidence="2" id="KW-1185">Reference proteome</keyword>
<gene>
    <name evidence="1" type="ORF">BT67DRAFT_250579</name>
</gene>
<organism evidence="1 2">
    <name type="scientific">Trichocladium antarcticum</name>
    <dbReference type="NCBI Taxonomy" id="1450529"/>
    <lineage>
        <taxon>Eukaryota</taxon>
        <taxon>Fungi</taxon>
        <taxon>Dikarya</taxon>
        <taxon>Ascomycota</taxon>
        <taxon>Pezizomycotina</taxon>
        <taxon>Sordariomycetes</taxon>
        <taxon>Sordariomycetidae</taxon>
        <taxon>Sordariales</taxon>
        <taxon>Chaetomiaceae</taxon>
        <taxon>Trichocladium</taxon>
    </lineage>
</organism>
<name>A0AAN6Z9V1_9PEZI</name>
<evidence type="ECO:0000313" key="2">
    <source>
        <dbReference type="Proteomes" id="UP001304895"/>
    </source>
</evidence>
<dbReference type="Proteomes" id="UP001304895">
    <property type="component" value="Unassembled WGS sequence"/>
</dbReference>
<dbReference type="AlphaFoldDB" id="A0AAN6Z9V1"/>
<reference evidence="1" key="1">
    <citation type="journal article" date="2023" name="Mol. Phylogenet. Evol.">
        <title>Genome-scale phylogeny and comparative genomics of the fungal order Sordariales.</title>
        <authorList>
            <person name="Hensen N."/>
            <person name="Bonometti L."/>
            <person name="Westerberg I."/>
            <person name="Brannstrom I.O."/>
            <person name="Guillou S."/>
            <person name="Cros-Aarteil S."/>
            <person name="Calhoun S."/>
            <person name="Haridas S."/>
            <person name="Kuo A."/>
            <person name="Mondo S."/>
            <person name="Pangilinan J."/>
            <person name="Riley R."/>
            <person name="LaButti K."/>
            <person name="Andreopoulos B."/>
            <person name="Lipzen A."/>
            <person name="Chen C."/>
            <person name="Yan M."/>
            <person name="Daum C."/>
            <person name="Ng V."/>
            <person name="Clum A."/>
            <person name="Steindorff A."/>
            <person name="Ohm R.A."/>
            <person name="Martin F."/>
            <person name="Silar P."/>
            <person name="Natvig D.O."/>
            <person name="Lalanne C."/>
            <person name="Gautier V."/>
            <person name="Ament-Velasquez S.L."/>
            <person name="Kruys A."/>
            <person name="Hutchinson M.I."/>
            <person name="Powell A.J."/>
            <person name="Barry K."/>
            <person name="Miller A.N."/>
            <person name="Grigoriev I.V."/>
            <person name="Debuchy R."/>
            <person name="Gladieux P."/>
            <person name="Hiltunen Thoren M."/>
            <person name="Johannesson H."/>
        </authorList>
    </citation>
    <scope>NUCLEOTIDE SEQUENCE</scope>
    <source>
        <strain evidence="1">CBS 123565</strain>
    </source>
</reference>
<accession>A0AAN6Z9V1</accession>
<dbReference type="EMBL" id="MU853446">
    <property type="protein sequence ID" value="KAK4129968.1"/>
    <property type="molecule type" value="Genomic_DNA"/>
</dbReference>
<comment type="caution">
    <text evidence="1">The sequence shown here is derived from an EMBL/GenBank/DDBJ whole genome shotgun (WGS) entry which is preliminary data.</text>
</comment>
<protein>
    <submittedName>
        <fullName evidence="1">Uncharacterized protein</fullName>
    </submittedName>
</protein>